<dbReference type="GO" id="GO:0051301">
    <property type="term" value="P:cell division"/>
    <property type="evidence" value="ECO:0007669"/>
    <property type="project" value="UniProtKB-KW"/>
</dbReference>
<evidence type="ECO:0000259" key="5">
    <source>
        <dbReference type="Pfam" id="PF03717"/>
    </source>
</evidence>
<dbReference type="InterPro" id="IPR036138">
    <property type="entry name" value="PBP_dimer_sf"/>
</dbReference>
<dbReference type="Gene3D" id="3.30.450.330">
    <property type="match status" value="1"/>
</dbReference>
<dbReference type="InterPro" id="IPR050515">
    <property type="entry name" value="Beta-lactam/transpept"/>
</dbReference>
<protein>
    <submittedName>
        <fullName evidence="6">Cell division protein FtsI/penicillin-binding protein 2</fullName>
    </submittedName>
</protein>
<comment type="caution">
    <text evidence="6">The sequence shown here is derived from an EMBL/GenBank/DDBJ whole genome shotgun (WGS) entry which is preliminary data.</text>
</comment>
<dbReference type="OrthoDB" id="9789078at2"/>
<comment type="subcellular location">
    <subcellularLocation>
        <location evidence="1">Membrane</location>
    </subcellularLocation>
</comment>
<dbReference type="PANTHER" id="PTHR30627">
    <property type="entry name" value="PEPTIDOGLYCAN D,D-TRANSPEPTIDASE"/>
    <property type="match status" value="1"/>
</dbReference>
<keyword evidence="7" id="KW-1185">Reference proteome</keyword>
<dbReference type="PANTHER" id="PTHR30627:SF1">
    <property type="entry name" value="PEPTIDOGLYCAN D,D-TRANSPEPTIDASE FTSI"/>
    <property type="match status" value="1"/>
</dbReference>
<organism evidence="6 7">
    <name type="scientific">Gaiella occulta</name>
    <dbReference type="NCBI Taxonomy" id="1002870"/>
    <lineage>
        <taxon>Bacteria</taxon>
        <taxon>Bacillati</taxon>
        <taxon>Actinomycetota</taxon>
        <taxon>Thermoleophilia</taxon>
        <taxon>Gaiellales</taxon>
        <taxon>Gaiellaceae</taxon>
        <taxon>Gaiella</taxon>
    </lineage>
</organism>
<dbReference type="SUPFAM" id="SSF56601">
    <property type="entry name" value="beta-lactamase/transpeptidase-like"/>
    <property type="match status" value="1"/>
</dbReference>
<sequence length="568" mass="60738">MSERIANRRIRLLVVCFALVFAVSLGRAVWVQALQHDRLAAMASTQRRETIEIPAGRGTIYDRTGEPLAIGEQATTVYADPRNIADAQKAASVVGRTLGLDPSKLYQSLKDRSKGFVYVQRKADPAKAEALTKRDIPGLGFYPEELRAYPQGTVAAHVLGFAGTDNRGLDGLERALDKTLSGRAGSETIVKDPFGRAIDVVTSRPERAGRNVTLTIDHQIQANAEQVLAATVKRFKARGAAAIVMDPRTGAILAMANYPTFDANAFGKASPEARRNRAVTDAYEPGSTFKIVTIAAALEDNVVTPASKFTLAPTIRVADRVIHEAESRGTERMTVKEILSKSSNVGTITIAQLLGAGELSSWIDRFGFGKPTGIDYPGESRGLVLPLEQWSGSTIGTVPIGQGIAVTPLQMVSAYATIGNGGVRRTPYLVEKVGSRKARVPAGRRVVSTATAQRMMAMFRGVVVEGTGTEAAVPGYTVAGKTGTAQKAERGRYVRKYVASFVGLVPAKKPRLAILVMVDEPRGNIYGGVVAAPAFRDIARFDLQYLEVLPDAPETKPALTAAAGPPNQ</sequence>
<dbReference type="GO" id="GO:0005886">
    <property type="term" value="C:plasma membrane"/>
    <property type="evidence" value="ECO:0007669"/>
    <property type="project" value="TreeGrafter"/>
</dbReference>
<dbReference type="Gene3D" id="3.40.710.10">
    <property type="entry name" value="DD-peptidase/beta-lactamase superfamily"/>
    <property type="match status" value="1"/>
</dbReference>
<evidence type="ECO:0000259" key="4">
    <source>
        <dbReference type="Pfam" id="PF00905"/>
    </source>
</evidence>
<comment type="similarity">
    <text evidence="2">Belongs to the transpeptidase family.</text>
</comment>
<dbReference type="AlphaFoldDB" id="A0A7M2YZP9"/>
<feature type="domain" description="Penicillin-binding protein transpeptidase" evidence="4">
    <location>
        <begin position="241"/>
        <end position="539"/>
    </location>
</feature>
<evidence type="ECO:0000256" key="3">
    <source>
        <dbReference type="ARBA" id="ARBA00023136"/>
    </source>
</evidence>
<dbReference type="EMBL" id="QQZY01000002">
    <property type="protein sequence ID" value="RDI74991.1"/>
    <property type="molecule type" value="Genomic_DNA"/>
</dbReference>
<evidence type="ECO:0000256" key="2">
    <source>
        <dbReference type="ARBA" id="ARBA00007171"/>
    </source>
</evidence>
<keyword evidence="6" id="KW-0131">Cell cycle</keyword>
<dbReference type="InterPro" id="IPR012338">
    <property type="entry name" value="Beta-lactam/transpept-like"/>
</dbReference>
<name>A0A7M2YZP9_9ACTN</name>
<feature type="domain" description="Penicillin-binding protein dimerisation" evidence="5">
    <location>
        <begin position="53"/>
        <end position="200"/>
    </location>
</feature>
<dbReference type="RefSeq" id="WP_114795252.1">
    <property type="nucleotide sequence ID" value="NZ_QQZY01000002.1"/>
</dbReference>
<reference evidence="6 7" key="1">
    <citation type="submission" date="2018-07" db="EMBL/GenBank/DDBJ databases">
        <title>High-quality-draft genome sequence of Gaiella occulta.</title>
        <authorList>
            <person name="Severino R."/>
            <person name="Froufe H.J.C."/>
            <person name="Rainey F.A."/>
            <person name="Barroso C."/>
            <person name="Albuquerque L."/>
            <person name="Lobo-Da-Cunha A."/>
            <person name="Da Costa M.S."/>
            <person name="Egas C."/>
        </authorList>
    </citation>
    <scope>NUCLEOTIDE SEQUENCE [LARGE SCALE GENOMIC DNA]</scope>
    <source>
        <strain evidence="6 7">F2-233</strain>
    </source>
</reference>
<keyword evidence="3" id="KW-0472">Membrane</keyword>
<dbReference type="InterPro" id="IPR005311">
    <property type="entry name" value="PBP_dimer"/>
</dbReference>
<evidence type="ECO:0000313" key="7">
    <source>
        <dbReference type="Proteomes" id="UP000254134"/>
    </source>
</evidence>
<dbReference type="Gene3D" id="3.90.1310.10">
    <property type="entry name" value="Penicillin-binding protein 2a (Domain 2)"/>
    <property type="match status" value="1"/>
</dbReference>
<dbReference type="GO" id="GO:0071555">
    <property type="term" value="P:cell wall organization"/>
    <property type="evidence" value="ECO:0007669"/>
    <property type="project" value="TreeGrafter"/>
</dbReference>
<keyword evidence="6" id="KW-0132">Cell division</keyword>
<proteinExistence type="inferred from homology"/>
<evidence type="ECO:0000256" key="1">
    <source>
        <dbReference type="ARBA" id="ARBA00004370"/>
    </source>
</evidence>
<dbReference type="SUPFAM" id="SSF56519">
    <property type="entry name" value="Penicillin binding protein dimerisation domain"/>
    <property type="match status" value="1"/>
</dbReference>
<dbReference type="Pfam" id="PF03717">
    <property type="entry name" value="PBP_dimer"/>
    <property type="match status" value="1"/>
</dbReference>
<dbReference type="GO" id="GO:0008658">
    <property type="term" value="F:penicillin binding"/>
    <property type="evidence" value="ECO:0007669"/>
    <property type="project" value="InterPro"/>
</dbReference>
<accession>A0A7M2YZP9</accession>
<reference evidence="7" key="2">
    <citation type="journal article" date="2019" name="MicrobiologyOpen">
        <title>High-quality draft genome sequence of Gaiella occulta isolated from a 150 meter deep mineral water borehole and comparison with the genome sequences of other deep-branching lineages of the phylum Actinobacteria.</title>
        <authorList>
            <person name="Severino R."/>
            <person name="Froufe H.J.C."/>
            <person name="Barroso C."/>
            <person name="Albuquerque L."/>
            <person name="Lobo-da-Cunha A."/>
            <person name="da Costa M.S."/>
            <person name="Egas C."/>
        </authorList>
    </citation>
    <scope>NUCLEOTIDE SEQUENCE [LARGE SCALE GENOMIC DNA]</scope>
    <source>
        <strain evidence="7">F2-233</strain>
    </source>
</reference>
<dbReference type="Proteomes" id="UP000254134">
    <property type="component" value="Unassembled WGS sequence"/>
</dbReference>
<dbReference type="Gene3D" id="1.10.150.770">
    <property type="match status" value="1"/>
</dbReference>
<evidence type="ECO:0000313" key="6">
    <source>
        <dbReference type="EMBL" id="RDI74991.1"/>
    </source>
</evidence>
<dbReference type="Pfam" id="PF00905">
    <property type="entry name" value="Transpeptidase"/>
    <property type="match status" value="1"/>
</dbReference>
<dbReference type="InterPro" id="IPR001460">
    <property type="entry name" value="PCN-bd_Tpept"/>
</dbReference>
<gene>
    <name evidence="6" type="ORF">Gocc_0789</name>
</gene>